<gene>
    <name evidence="1" type="ORF">BDQ94DRAFT_138431</name>
</gene>
<dbReference type="InterPro" id="IPR011009">
    <property type="entry name" value="Kinase-like_dom_sf"/>
</dbReference>
<organism evidence="1 2">
    <name type="scientific">Aspergillus welwitschiae</name>
    <dbReference type="NCBI Taxonomy" id="1341132"/>
    <lineage>
        <taxon>Eukaryota</taxon>
        <taxon>Fungi</taxon>
        <taxon>Dikarya</taxon>
        <taxon>Ascomycota</taxon>
        <taxon>Pezizomycotina</taxon>
        <taxon>Eurotiomycetes</taxon>
        <taxon>Eurotiomycetidae</taxon>
        <taxon>Eurotiales</taxon>
        <taxon>Aspergillaceae</taxon>
        <taxon>Aspergillus</taxon>
        <taxon>Aspergillus subgen. Circumdati</taxon>
    </lineage>
</organism>
<dbReference type="SUPFAM" id="SSF56112">
    <property type="entry name" value="Protein kinase-like (PK-like)"/>
    <property type="match status" value="1"/>
</dbReference>
<sequence>MAEVSWRDLFFSNNPPGFLKGENTDDSVFLPFCAENENWELGEMVDKSRLAKENDIQVFWLRIEGRSKYVGKVFPEFTEEQAIEQLHRLGVSVGDIPRRLNDALHEFDRFFREARAYSHVDRFCLSREKIYFPRFYGVVTDMTRYRFSSGYAHQRAVVLEAIKPHLSSRRVLSEEGGVVSNLPESFLTTLKDLQLSPFEQKWYCSLLTDRLRRLNALHKIGVTHGDVKDCHFRLPGDFYDTVLYDFSASYAFSDKWPFRVNSGRPRPLKRIAKGERQRVELQVTERATSRDFRSHLIKSSSEKVVDDVLWQSFNEDEQPLELLIFKLRNRPDYFSMPSLNSIFPFLEAGCPKSDFCWQIRRGQLLHHYEPFWAVYHSPKDQASSLSFSWEVQLESVEIYESTFFMLCLVPKSWIQTSGANCDSQSKVRGLGDKLRQACLHLGSSGGCVSVIELDNFMCIDEGKFL</sequence>
<dbReference type="EMBL" id="KZ852037">
    <property type="protein sequence ID" value="RDH36806.1"/>
    <property type="molecule type" value="Genomic_DNA"/>
</dbReference>
<evidence type="ECO:0008006" key="3">
    <source>
        <dbReference type="Google" id="ProtNLM"/>
    </source>
</evidence>
<reference evidence="1 2" key="1">
    <citation type="submission" date="2018-07" db="EMBL/GenBank/DDBJ databases">
        <title>The genomes of Aspergillus section Nigri reveals drivers in fungal speciation.</title>
        <authorList>
            <consortium name="DOE Joint Genome Institute"/>
            <person name="Vesth T.C."/>
            <person name="Nybo J."/>
            <person name="Theobald S."/>
            <person name="Brandl J."/>
            <person name="Frisvad J.C."/>
            <person name="Nielsen K.F."/>
            <person name="Lyhne E.K."/>
            <person name="Kogle M.E."/>
            <person name="Kuo A."/>
            <person name="Riley R."/>
            <person name="Clum A."/>
            <person name="Nolan M."/>
            <person name="Lipzen A."/>
            <person name="Salamov A."/>
            <person name="Henrissat B."/>
            <person name="Wiebenga A."/>
            <person name="De vries R.P."/>
            <person name="Grigoriev I.V."/>
            <person name="Mortensen U.H."/>
            <person name="Andersen M.R."/>
            <person name="Baker S.E."/>
        </authorList>
    </citation>
    <scope>NUCLEOTIDE SEQUENCE [LARGE SCALE GENOMIC DNA]</scope>
    <source>
        <strain evidence="1 2">CBS 139.54b</strain>
    </source>
</reference>
<dbReference type="Proteomes" id="UP000253729">
    <property type="component" value="Unassembled WGS sequence"/>
</dbReference>
<evidence type="ECO:0000313" key="1">
    <source>
        <dbReference type="EMBL" id="RDH36806.1"/>
    </source>
</evidence>
<proteinExistence type="predicted"/>
<dbReference type="STRING" id="1341132.A0A3F3QDG0"/>
<dbReference type="AlphaFoldDB" id="A0A3F3QDG0"/>
<keyword evidence="2" id="KW-1185">Reference proteome</keyword>
<protein>
    <recommendedName>
        <fullName evidence="3">Protein kinase domain-containing protein</fullName>
    </recommendedName>
</protein>
<name>A0A3F3QDG0_9EURO</name>
<dbReference type="RefSeq" id="XP_026629828.1">
    <property type="nucleotide sequence ID" value="XM_026765245.1"/>
</dbReference>
<dbReference type="GeneID" id="38133601"/>
<accession>A0A3F3QDG0</accession>
<evidence type="ECO:0000313" key="2">
    <source>
        <dbReference type="Proteomes" id="UP000253729"/>
    </source>
</evidence>